<dbReference type="PANTHER" id="PTHR12526:SF630">
    <property type="entry name" value="GLYCOSYLTRANSFERASE"/>
    <property type="match status" value="1"/>
</dbReference>
<sequence>MGYQNIGQTGGMNIAGQNSKGALKVARHLLVYDYDWWVLGAKAKMIQQHHPFLDICSLAELKGSVAEKGASAINSSYDVIAALGLGIAQNLSFIGIRVDSSQIGSYNYLAKNHQAYREWSDHFKANHDFFRRTMKAARYGAISPKLAYEVKKRLPHKTVSFIRPFVDTERFCPSPTKPADNKGKIVIGWVGNDKRKVKNYHTLYKALVRAFANDPNVVFIEATRSATVPLEKMPSFYNKLDLLLITSSNEGGPAPAMEAYASGVPVLSTNVGYVKTVAGPKCRSLVIDSLALQDFANKIRELQADKDYLIELKQEARAQMVAHFTVEKTIGDWLEVLFAIKPKPSKGEST</sequence>
<dbReference type="Proteomes" id="UP000216207">
    <property type="component" value="Unassembled WGS sequence"/>
</dbReference>
<feature type="domain" description="Glycosyl transferase family 1" evidence="1">
    <location>
        <begin position="229"/>
        <end position="318"/>
    </location>
</feature>
<dbReference type="SUPFAM" id="SSF53756">
    <property type="entry name" value="UDP-Glycosyltransferase/glycogen phosphorylase"/>
    <property type="match status" value="1"/>
</dbReference>
<accession>A0A268NZD5</accession>
<proteinExistence type="predicted"/>
<dbReference type="Gene3D" id="3.40.50.2000">
    <property type="entry name" value="Glycogen Phosphorylase B"/>
    <property type="match status" value="1"/>
</dbReference>
<dbReference type="GO" id="GO:0016757">
    <property type="term" value="F:glycosyltransferase activity"/>
    <property type="evidence" value="ECO:0007669"/>
    <property type="project" value="InterPro"/>
</dbReference>
<organism evidence="2 3">
    <name type="scientific">Shouchella clausii</name>
    <name type="common">Alkalihalobacillus clausii</name>
    <dbReference type="NCBI Taxonomy" id="79880"/>
    <lineage>
        <taxon>Bacteria</taxon>
        <taxon>Bacillati</taxon>
        <taxon>Bacillota</taxon>
        <taxon>Bacilli</taxon>
        <taxon>Bacillales</taxon>
        <taxon>Bacillaceae</taxon>
        <taxon>Shouchella</taxon>
    </lineage>
</organism>
<evidence type="ECO:0000313" key="2">
    <source>
        <dbReference type="EMBL" id="PAE88425.1"/>
    </source>
</evidence>
<gene>
    <name evidence="2" type="ORF">CHH72_12345</name>
</gene>
<name>A0A268NZD5_SHOCL</name>
<dbReference type="InterPro" id="IPR001296">
    <property type="entry name" value="Glyco_trans_1"/>
</dbReference>
<comment type="caution">
    <text evidence="2">The sequence shown here is derived from an EMBL/GenBank/DDBJ whole genome shotgun (WGS) entry which is preliminary data.</text>
</comment>
<dbReference type="Pfam" id="PF00534">
    <property type="entry name" value="Glycos_transf_1"/>
    <property type="match status" value="1"/>
</dbReference>
<dbReference type="AlphaFoldDB" id="A0A268NZD5"/>
<dbReference type="CDD" id="cd03801">
    <property type="entry name" value="GT4_PimA-like"/>
    <property type="match status" value="1"/>
</dbReference>
<reference evidence="2 3" key="1">
    <citation type="submission" date="2017-07" db="EMBL/GenBank/DDBJ databases">
        <title>Isolation and whole genome analysis of endospore-forming bacteria from heroin.</title>
        <authorList>
            <person name="Kalinowski J."/>
            <person name="Ahrens B."/>
            <person name="Al-Dilaimi A."/>
            <person name="Winkler A."/>
            <person name="Wibberg D."/>
            <person name="Schleenbecker U."/>
            <person name="Ruckert C."/>
            <person name="Wolfel R."/>
            <person name="Grass G."/>
        </authorList>
    </citation>
    <scope>NUCLEOTIDE SEQUENCE [LARGE SCALE GENOMIC DNA]</scope>
    <source>
        <strain evidence="2 3">7539</strain>
    </source>
</reference>
<dbReference type="PANTHER" id="PTHR12526">
    <property type="entry name" value="GLYCOSYLTRANSFERASE"/>
    <property type="match status" value="1"/>
</dbReference>
<protein>
    <recommendedName>
        <fullName evidence="1">Glycosyl transferase family 1 domain-containing protein</fullName>
    </recommendedName>
</protein>
<evidence type="ECO:0000259" key="1">
    <source>
        <dbReference type="Pfam" id="PF00534"/>
    </source>
</evidence>
<evidence type="ECO:0000313" key="3">
    <source>
        <dbReference type="Proteomes" id="UP000216207"/>
    </source>
</evidence>
<dbReference type="EMBL" id="NPCC01000015">
    <property type="protein sequence ID" value="PAE88425.1"/>
    <property type="molecule type" value="Genomic_DNA"/>
</dbReference>